<evidence type="ECO:0000313" key="4">
    <source>
        <dbReference type="EMBL" id="GAO98642.1"/>
    </source>
</evidence>
<dbReference type="InterPro" id="IPR050210">
    <property type="entry name" value="tRNA_Adenine-N(6)_MTase"/>
</dbReference>
<keyword evidence="5" id="KW-1185">Reference proteome</keyword>
<reference evidence="4 5" key="1">
    <citation type="submission" date="2015-03" db="EMBL/GenBank/DDBJ databases">
        <title>Caedibacter varicaedens, whole genome shotgun sequence.</title>
        <authorList>
            <person name="Suzuki H."/>
            <person name="Dapper A.L."/>
            <person name="Gibson A.K."/>
            <person name="Jackson C."/>
            <person name="Lee H."/>
            <person name="Pejaver V.R."/>
            <person name="Doak T."/>
            <person name="Lynch M."/>
        </authorList>
    </citation>
    <scope>NUCLEOTIDE SEQUENCE [LARGE SCALE GENOMIC DNA]</scope>
</reference>
<comment type="caution">
    <text evidence="4">The sequence shown here is derived from an EMBL/GenBank/DDBJ whole genome shotgun (WGS) entry which is preliminary data.</text>
</comment>
<keyword evidence="4" id="KW-0808">Transferase</keyword>
<dbReference type="Gene3D" id="3.40.50.150">
    <property type="entry name" value="Vaccinia Virus protein VP39"/>
    <property type="match status" value="1"/>
</dbReference>
<keyword evidence="2" id="KW-0949">S-adenosyl-L-methionine</keyword>
<evidence type="ECO:0000256" key="1">
    <source>
        <dbReference type="ARBA" id="ARBA00022603"/>
    </source>
</evidence>
<name>A0A0K8MDU0_9PROT</name>
<dbReference type="SUPFAM" id="SSF53335">
    <property type="entry name" value="S-adenosyl-L-methionine-dependent methyltransferases"/>
    <property type="match status" value="1"/>
</dbReference>
<accession>A0A0K8MDU0</accession>
<protein>
    <submittedName>
        <fullName evidence="4">N5-glutamine S-adenosyl-L-methionine-dependent methyltransferase</fullName>
    </submittedName>
</protein>
<sequence>MITTTDTLLNGCVILEQPKEGYRVAIDPIFLAAAIPAKNSESILDVGTGVGAAMLCLAKRLKDIQILGLEMQRELASLASKNIRVNHHQDYLEVINGNLLRFPPRIAAGSYHHVMANPPYHELAKTTLSKIPSKGLSNTESEATLADWVNFCHLMARPKGTVTFIHRADRLDTLLALMNGKMGDIIVFPLWPGLGKDAKRVIIQGRKNTFGPTRLSQGLLIHDQDNRLTQDADDILRHGLGLTL</sequence>
<evidence type="ECO:0000259" key="3">
    <source>
        <dbReference type="Pfam" id="PF05175"/>
    </source>
</evidence>
<dbReference type="Pfam" id="PF05175">
    <property type="entry name" value="MTS"/>
    <property type="match status" value="1"/>
</dbReference>
<keyword evidence="1 4" id="KW-0489">Methyltransferase</keyword>
<gene>
    <name evidence="4" type="ORF">Cva_01306</name>
</gene>
<proteinExistence type="predicted"/>
<dbReference type="GO" id="GO:0032259">
    <property type="term" value="P:methylation"/>
    <property type="evidence" value="ECO:0007669"/>
    <property type="project" value="UniProtKB-KW"/>
</dbReference>
<dbReference type="Proteomes" id="UP000036771">
    <property type="component" value="Unassembled WGS sequence"/>
</dbReference>
<evidence type="ECO:0000313" key="5">
    <source>
        <dbReference type="Proteomes" id="UP000036771"/>
    </source>
</evidence>
<dbReference type="OrthoDB" id="5489421at2"/>
<dbReference type="InterPro" id="IPR029063">
    <property type="entry name" value="SAM-dependent_MTases_sf"/>
</dbReference>
<dbReference type="GO" id="GO:0008168">
    <property type="term" value="F:methyltransferase activity"/>
    <property type="evidence" value="ECO:0007669"/>
    <property type="project" value="UniProtKB-KW"/>
</dbReference>
<organism evidence="4 5">
    <name type="scientific">Caedimonas varicaedens</name>
    <dbReference type="NCBI Taxonomy" id="1629334"/>
    <lineage>
        <taxon>Bacteria</taxon>
        <taxon>Pseudomonadati</taxon>
        <taxon>Pseudomonadota</taxon>
        <taxon>Alphaproteobacteria</taxon>
        <taxon>Holosporales</taxon>
        <taxon>Caedimonadaceae</taxon>
        <taxon>Caedimonas</taxon>
    </lineage>
</organism>
<dbReference type="CDD" id="cd02440">
    <property type="entry name" value="AdoMet_MTases"/>
    <property type="match status" value="1"/>
</dbReference>
<dbReference type="EMBL" id="BBVC01000074">
    <property type="protein sequence ID" value="GAO98642.1"/>
    <property type="molecule type" value="Genomic_DNA"/>
</dbReference>
<dbReference type="PANTHER" id="PTHR47739">
    <property type="entry name" value="TRNA1(VAL) (ADENINE(37)-N6)-METHYLTRANSFERASE"/>
    <property type="match status" value="1"/>
</dbReference>
<dbReference type="PANTHER" id="PTHR47739:SF1">
    <property type="entry name" value="TRNA1(VAL) (ADENINE(37)-N6)-METHYLTRANSFERASE"/>
    <property type="match status" value="1"/>
</dbReference>
<dbReference type="AlphaFoldDB" id="A0A0K8MDU0"/>
<feature type="domain" description="Methyltransferase small" evidence="3">
    <location>
        <begin position="30"/>
        <end position="127"/>
    </location>
</feature>
<evidence type="ECO:0000256" key="2">
    <source>
        <dbReference type="ARBA" id="ARBA00022691"/>
    </source>
</evidence>
<dbReference type="InterPro" id="IPR007848">
    <property type="entry name" value="Small_mtfrase_dom"/>
</dbReference>
<dbReference type="STRING" id="1629334.Cva_01306"/>